<dbReference type="Proteomes" id="UP000249061">
    <property type="component" value="Unassembled WGS sequence"/>
</dbReference>
<protein>
    <submittedName>
        <fullName evidence="1">Uncharacterized protein</fullName>
    </submittedName>
</protein>
<evidence type="ECO:0000313" key="1">
    <source>
        <dbReference type="EMBL" id="PZR16778.1"/>
    </source>
</evidence>
<gene>
    <name evidence="1" type="ORF">DI536_06405</name>
</gene>
<comment type="caution">
    <text evidence="1">The sequence shown here is derived from an EMBL/GenBank/DDBJ whole genome shotgun (WGS) entry which is preliminary data.</text>
</comment>
<sequence>MATRAKWSPKVVQTVGRAALELASKHRAELEPRLAAGLLDGLKSDLDDFENKRDDASNALGTLMAATRAQSAVAEEAVELLVAAREALRRARTPEKYTDEFGLKSRPNLTVVSTVRSALSAFTTAAARYPEVVRAAGLLPSDIDGMVELRNALIDVDAKQEAVKARRKEPVAARTALQVRIEKAIDAIISAGRLAFVKRPDVSQSFKALVPAPASAKKKAEPK</sequence>
<dbReference type="AlphaFoldDB" id="A0A2W5V601"/>
<proteinExistence type="predicted"/>
<reference evidence="1 2" key="1">
    <citation type="submission" date="2017-08" db="EMBL/GenBank/DDBJ databases">
        <title>Infants hospitalized years apart are colonized by the same room-sourced microbial strains.</title>
        <authorList>
            <person name="Brooks B."/>
            <person name="Olm M.R."/>
            <person name="Firek B.A."/>
            <person name="Baker R."/>
            <person name="Thomas B.C."/>
            <person name="Morowitz M.J."/>
            <person name="Banfield J.F."/>
        </authorList>
    </citation>
    <scope>NUCLEOTIDE SEQUENCE [LARGE SCALE GENOMIC DNA]</scope>
    <source>
        <strain evidence="1">S2_003_000_R2_14</strain>
    </source>
</reference>
<name>A0A2W5V601_9BACT</name>
<evidence type="ECO:0000313" key="2">
    <source>
        <dbReference type="Proteomes" id="UP000249061"/>
    </source>
</evidence>
<organism evidence="1 2">
    <name type="scientific">Archangium gephyra</name>
    <dbReference type="NCBI Taxonomy" id="48"/>
    <lineage>
        <taxon>Bacteria</taxon>
        <taxon>Pseudomonadati</taxon>
        <taxon>Myxococcota</taxon>
        <taxon>Myxococcia</taxon>
        <taxon>Myxococcales</taxon>
        <taxon>Cystobacterineae</taxon>
        <taxon>Archangiaceae</taxon>
        <taxon>Archangium</taxon>
    </lineage>
</organism>
<dbReference type="EMBL" id="QFQP01000003">
    <property type="protein sequence ID" value="PZR16778.1"/>
    <property type="molecule type" value="Genomic_DNA"/>
</dbReference>
<accession>A0A2W5V601</accession>